<comment type="caution">
    <text evidence="1">The sequence shown here is derived from an EMBL/GenBank/DDBJ whole genome shotgun (WGS) entry which is preliminary data.</text>
</comment>
<organism evidence="1 2">
    <name type="scientific">Caerostris extrusa</name>
    <name type="common">Bark spider</name>
    <name type="synonym">Caerostris bankana</name>
    <dbReference type="NCBI Taxonomy" id="172846"/>
    <lineage>
        <taxon>Eukaryota</taxon>
        <taxon>Metazoa</taxon>
        <taxon>Ecdysozoa</taxon>
        <taxon>Arthropoda</taxon>
        <taxon>Chelicerata</taxon>
        <taxon>Arachnida</taxon>
        <taxon>Araneae</taxon>
        <taxon>Araneomorphae</taxon>
        <taxon>Entelegynae</taxon>
        <taxon>Araneoidea</taxon>
        <taxon>Araneidae</taxon>
        <taxon>Caerostris</taxon>
    </lineage>
</organism>
<keyword evidence="2" id="KW-1185">Reference proteome</keyword>
<sequence length="190" mass="21314">MDTSEEILMFLMYIMADCGQFICIDDDSFHKSEAIQEEYSFLCAMNRELGVNTTTSSFIQGNKTLIVSSHLPKNPFLADSRGEIRITSFFSNQATVQTCDAVLFMSKQPSVGPSCHSSSREGPAFLCARFSFTEENSVITANEGKGVCLPSEWDGLRVHADELTKERRKRTEQENVLFFLFCLQQLSCAS</sequence>
<dbReference type="AlphaFoldDB" id="A0AAV4VD68"/>
<name>A0AAV4VD68_CAEEX</name>
<proteinExistence type="predicted"/>
<evidence type="ECO:0000313" key="2">
    <source>
        <dbReference type="Proteomes" id="UP001054945"/>
    </source>
</evidence>
<evidence type="ECO:0000313" key="1">
    <source>
        <dbReference type="EMBL" id="GIY67963.1"/>
    </source>
</evidence>
<protein>
    <submittedName>
        <fullName evidence="1">Uncharacterized protein</fullName>
    </submittedName>
</protein>
<dbReference type="EMBL" id="BPLR01014306">
    <property type="protein sequence ID" value="GIY67963.1"/>
    <property type="molecule type" value="Genomic_DNA"/>
</dbReference>
<gene>
    <name evidence="1" type="ORF">CEXT_364621</name>
</gene>
<dbReference type="Proteomes" id="UP001054945">
    <property type="component" value="Unassembled WGS sequence"/>
</dbReference>
<reference evidence="1 2" key="1">
    <citation type="submission" date="2021-06" db="EMBL/GenBank/DDBJ databases">
        <title>Caerostris extrusa draft genome.</title>
        <authorList>
            <person name="Kono N."/>
            <person name="Arakawa K."/>
        </authorList>
    </citation>
    <scope>NUCLEOTIDE SEQUENCE [LARGE SCALE GENOMIC DNA]</scope>
</reference>
<accession>A0AAV4VD68</accession>